<keyword evidence="10 14" id="KW-0156">Chromatin regulator</keyword>
<dbReference type="InParanoid" id="A3FQ57"/>
<dbReference type="PROSITE" id="PS00518">
    <property type="entry name" value="ZF_RING_1"/>
    <property type="match status" value="1"/>
</dbReference>
<reference evidence="18 19" key="1">
    <citation type="journal article" date="2004" name="Science">
        <title>Complete genome sequence of the apicomplexan, Cryptosporidium parvum.</title>
        <authorList>
            <person name="Abrahamsen M.S."/>
            <person name="Templeton T.J."/>
            <person name="Enomoto S."/>
            <person name="Abrahante J.E."/>
            <person name="Zhu G."/>
            <person name="Lancto C.A."/>
            <person name="Deng M."/>
            <person name="Liu C."/>
            <person name="Widmer G."/>
            <person name="Tzipori S."/>
            <person name="Buck G.A."/>
            <person name="Xu P."/>
            <person name="Bankier A.T."/>
            <person name="Dear P.H."/>
            <person name="Konfortov B.A."/>
            <person name="Spriggs H.F."/>
            <person name="Iyer L."/>
            <person name="Anantharaman V."/>
            <person name="Aravind L."/>
            <person name="Kapur V."/>
        </authorList>
    </citation>
    <scope>NUCLEOTIDE SEQUENCE [LARGE SCALE GENOMIC DNA]</scope>
    <source>
        <strain evidence="19">Iowa II</strain>
    </source>
</reference>
<dbReference type="GO" id="GO:0008270">
    <property type="term" value="F:zinc ion binding"/>
    <property type="evidence" value="ECO:0007669"/>
    <property type="project" value="UniProtKB-KW"/>
</dbReference>
<dbReference type="AlphaFoldDB" id="A3FQ57"/>
<keyword evidence="7 13" id="KW-0863">Zinc-finger</keyword>
<dbReference type="Gene3D" id="3.30.40.10">
    <property type="entry name" value="Zinc/RING finger domain, C3HC4 (zinc finger)"/>
    <property type="match status" value="1"/>
</dbReference>
<dbReference type="EC" id="2.3.2.27" evidence="14"/>
<proteinExistence type="inferred from homology"/>
<dbReference type="InterPro" id="IPR001841">
    <property type="entry name" value="Znf_RING"/>
</dbReference>
<feature type="region of interest" description="Disordered" evidence="16">
    <location>
        <begin position="1"/>
        <end position="27"/>
    </location>
</feature>
<feature type="coiled-coil region" evidence="15">
    <location>
        <begin position="161"/>
        <end position="195"/>
    </location>
</feature>
<evidence type="ECO:0000256" key="3">
    <source>
        <dbReference type="ARBA" id="ARBA00004906"/>
    </source>
</evidence>
<dbReference type="GO" id="GO:0033503">
    <property type="term" value="C:HULC complex"/>
    <property type="evidence" value="ECO:0007669"/>
    <property type="project" value="TreeGrafter"/>
</dbReference>
<dbReference type="UniPathway" id="UPA00143"/>
<evidence type="ECO:0000256" key="15">
    <source>
        <dbReference type="SAM" id="Coils"/>
    </source>
</evidence>
<dbReference type="EMBL" id="AAEE01000005">
    <property type="protein sequence ID" value="EAZ51366.1"/>
    <property type="molecule type" value="Genomic_DNA"/>
</dbReference>
<dbReference type="InterPro" id="IPR017907">
    <property type="entry name" value="Znf_RING_CS"/>
</dbReference>
<keyword evidence="5 14" id="KW-0808">Transferase</keyword>
<comment type="catalytic activity">
    <reaction evidence="1 14">
        <text>S-ubiquitinyl-[E2 ubiquitin-conjugating enzyme]-L-cysteine + [acceptor protein]-L-lysine = [E2 ubiquitin-conjugating enzyme]-L-cysteine + N(6)-ubiquitinyl-[acceptor protein]-L-lysine.</text>
        <dbReference type="EC" id="2.3.2.27"/>
    </reaction>
</comment>
<comment type="pathway">
    <text evidence="3 14">Protein modification; protein ubiquitination.</text>
</comment>
<evidence type="ECO:0000256" key="10">
    <source>
        <dbReference type="ARBA" id="ARBA00022853"/>
    </source>
</evidence>
<keyword evidence="12 14" id="KW-0539">Nucleus</keyword>
<dbReference type="PROSITE" id="PS50089">
    <property type="entry name" value="ZF_RING_2"/>
    <property type="match status" value="1"/>
</dbReference>
<sequence>MEMISKRKREENESKRPSISSKAENLPLESQELTNYHVVQLQESSKQYRRRINELEAKISEMVPIFDKIQDEGKSEEENLSKKFEHIIQQKDDEILSLRNENQRLSMQNVFKRFYSPGNPNSNTNSIGMSGKTDQSNRQGATLSEPINDCSSEVDRIDIISSDIKSKLIEKEKQISELTNKYEAISQENFELRKNVNKCAPYESFEGKISSKKEDDDDKFCICVQSIIGEIFELRTQLNSEKLKFVTLIESKLLKDIKDFLANQKSCEEHNKVIIQELEDIKYRYNSLKQDLFSLESSKRTLDTRDKEQKKKIRELELANSKIESEKMRITEFIKTVNLKLEKGEKEEVIENLMNEYEELSNAFEEKSLECDDLRQKLKEKEKEYDDFKIGIDDIKQTLKEMETIKILYEEKLSLVRRTNKNESPREVLNSDRIQQNQETRISEFLNKHLSFINKLSEDKQVSNYQTQHGNDFNDVYKSLIEQKTITEKHKLDLEFYKSEYCKLKEKLKSIENKELNYNTTISILKNRVQYILNRVHKLTNLEINFDDTEENINLQIDDYDKEINSLKSENQELLTLMKCSVCCDKVKDTVINRCGHLFCRDCIDRNLSSRNRKCPLCHINFDKNDTGRIFLY</sequence>
<feature type="domain" description="RING-type" evidence="17">
    <location>
        <begin position="580"/>
        <end position="619"/>
    </location>
</feature>
<evidence type="ECO:0000256" key="2">
    <source>
        <dbReference type="ARBA" id="ARBA00004123"/>
    </source>
</evidence>
<organism evidence="18 19">
    <name type="scientific">Cryptosporidium parvum (strain Iowa II)</name>
    <dbReference type="NCBI Taxonomy" id="353152"/>
    <lineage>
        <taxon>Eukaryota</taxon>
        <taxon>Sar</taxon>
        <taxon>Alveolata</taxon>
        <taxon>Apicomplexa</taxon>
        <taxon>Conoidasida</taxon>
        <taxon>Coccidia</taxon>
        <taxon>Eucoccidiorida</taxon>
        <taxon>Eimeriorina</taxon>
        <taxon>Cryptosporidiidae</taxon>
        <taxon>Cryptosporidium</taxon>
    </lineage>
</organism>
<protein>
    <recommendedName>
        <fullName evidence="14">E3 ubiquitin protein ligase</fullName>
        <ecNumber evidence="14">2.3.2.27</ecNumber>
    </recommendedName>
</protein>
<evidence type="ECO:0000313" key="19">
    <source>
        <dbReference type="Proteomes" id="UP000006726"/>
    </source>
</evidence>
<dbReference type="SUPFAM" id="SSF57850">
    <property type="entry name" value="RING/U-box"/>
    <property type="match status" value="1"/>
</dbReference>
<evidence type="ECO:0000256" key="5">
    <source>
        <dbReference type="ARBA" id="ARBA00022679"/>
    </source>
</evidence>
<dbReference type="InterPro" id="IPR013956">
    <property type="entry name" value="E3_ubiquit_lig_Bre1"/>
</dbReference>
<comment type="caution">
    <text evidence="18">The sequence shown here is derived from an EMBL/GenBank/DDBJ whole genome shotgun (WGS) entry which is preliminary data.</text>
</comment>
<comment type="subcellular location">
    <subcellularLocation>
        <location evidence="2 14">Nucleus</location>
    </subcellularLocation>
</comment>
<dbReference type="PANTHER" id="PTHR23163">
    <property type="entry name" value="RING FINGER PROTEIN-RELATED"/>
    <property type="match status" value="1"/>
</dbReference>
<evidence type="ECO:0000259" key="17">
    <source>
        <dbReference type="PROSITE" id="PS50089"/>
    </source>
</evidence>
<gene>
    <name evidence="18" type="ORF">cgd2_880</name>
</gene>
<evidence type="ECO:0000256" key="4">
    <source>
        <dbReference type="ARBA" id="ARBA00005555"/>
    </source>
</evidence>
<evidence type="ECO:0000256" key="8">
    <source>
        <dbReference type="ARBA" id="ARBA00022786"/>
    </source>
</evidence>
<dbReference type="STRING" id="353152.A3FQ57"/>
<dbReference type="GO" id="GO:0061630">
    <property type="term" value="F:ubiquitin protein ligase activity"/>
    <property type="evidence" value="ECO:0007669"/>
    <property type="project" value="UniProtKB-EC"/>
</dbReference>
<dbReference type="Pfam" id="PF00097">
    <property type="entry name" value="zf-C3HC4"/>
    <property type="match status" value="1"/>
</dbReference>
<keyword evidence="6 14" id="KW-0479">Metal-binding</keyword>
<feature type="coiled-coil region" evidence="15">
    <location>
        <begin position="550"/>
        <end position="577"/>
    </location>
</feature>
<keyword evidence="11 14" id="KW-0175">Coiled coil</keyword>
<dbReference type="InterPro" id="IPR018957">
    <property type="entry name" value="Znf_C3HC4_RING-type"/>
</dbReference>
<dbReference type="KEGG" id="cpv:cgd2_880"/>
<evidence type="ECO:0000256" key="9">
    <source>
        <dbReference type="ARBA" id="ARBA00022833"/>
    </source>
</evidence>
<dbReference type="GO" id="GO:0016567">
    <property type="term" value="P:protein ubiquitination"/>
    <property type="evidence" value="ECO:0007669"/>
    <property type="project" value="UniProtKB-UniRule"/>
</dbReference>
<evidence type="ECO:0000256" key="6">
    <source>
        <dbReference type="ARBA" id="ARBA00022723"/>
    </source>
</evidence>
<evidence type="ECO:0000256" key="1">
    <source>
        <dbReference type="ARBA" id="ARBA00000900"/>
    </source>
</evidence>
<dbReference type="OrthoDB" id="10266039at2759"/>
<feature type="coiled-coil region" evidence="15">
    <location>
        <begin position="306"/>
        <end position="412"/>
    </location>
</feature>
<dbReference type="Proteomes" id="UP000006726">
    <property type="component" value="Chromosome 2"/>
</dbReference>
<evidence type="ECO:0000313" key="18">
    <source>
        <dbReference type="EMBL" id="EAZ51366.1"/>
    </source>
</evidence>
<dbReference type="GO" id="GO:0006325">
    <property type="term" value="P:chromatin organization"/>
    <property type="evidence" value="ECO:0007669"/>
    <property type="project" value="UniProtKB-KW"/>
</dbReference>
<keyword evidence="19" id="KW-1185">Reference proteome</keyword>
<dbReference type="RefSeq" id="XP_001388193.1">
    <property type="nucleotide sequence ID" value="XM_001388156.1"/>
</dbReference>
<dbReference type="SMART" id="SM00184">
    <property type="entry name" value="RING"/>
    <property type="match status" value="1"/>
</dbReference>
<evidence type="ECO:0000256" key="14">
    <source>
        <dbReference type="RuleBase" id="RU365038"/>
    </source>
</evidence>
<dbReference type="PANTHER" id="PTHR23163:SF0">
    <property type="entry name" value="E3 UBIQUITIN-PROTEIN LIGASE BRE1"/>
    <property type="match status" value="1"/>
</dbReference>
<dbReference type="GO" id="GO:0005634">
    <property type="term" value="C:nucleus"/>
    <property type="evidence" value="ECO:0007669"/>
    <property type="project" value="UniProtKB-SubCell"/>
</dbReference>
<name>A3FQ57_CRYPI</name>
<evidence type="ECO:0000256" key="16">
    <source>
        <dbReference type="SAM" id="MobiDB-lite"/>
    </source>
</evidence>
<evidence type="ECO:0000256" key="7">
    <source>
        <dbReference type="ARBA" id="ARBA00022771"/>
    </source>
</evidence>
<feature type="region of interest" description="Disordered" evidence="16">
    <location>
        <begin position="116"/>
        <end position="147"/>
    </location>
</feature>
<evidence type="ECO:0000256" key="12">
    <source>
        <dbReference type="ARBA" id="ARBA00023242"/>
    </source>
</evidence>
<accession>A3FQ57</accession>
<evidence type="ECO:0000256" key="13">
    <source>
        <dbReference type="PROSITE-ProRule" id="PRU00175"/>
    </source>
</evidence>
<dbReference type="CDD" id="cd16499">
    <property type="entry name" value="RING-HC_Bre1-like"/>
    <property type="match status" value="1"/>
</dbReference>
<feature type="compositionally biased region" description="Polar residues" evidence="16">
    <location>
        <begin position="118"/>
        <end position="142"/>
    </location>
</feature>
<keyword evidence="8 14" id="KW-0833">Ubl conjugation pathway</keyword>
<keyword evidence="9 14" id="KW-0862">Zinc</keyword>
<feature type="compositionally biased region" description="Basic and acidic residues" evidence="16">
    <location>
        <begin position="1"/>
        <end position="16"/>
    </location>
</feature>
<comment type="similarity">
    <text evidence="4 14">Belongs to the BRE1 family.</text>
</comment>
<evidence type="ECO:0000256" key="11">
    <source>
        <dbReference type="ARBA" id="ARBA00023054"/>
    </source>
</evidence>
<dbReference type="InterPro" id="IPR013083">
    <property type="entry name" value="Znf_RING/FYVE/PHD"/>
</dbReference>
<dbReference type="GeneID" id="3373426"/>